<accession>A0A6B3QFL8</accession>
<organism evidence="2">
    <name type="scientific">Enterococcus faecium</name>
    <name type="common">Streptococcus faecium</name>
    <dbReference type="NCBI Taxonomy" id="1352"/>
    <lineage>
        <taxon>Bacteria</taxon>
        <taxon>Bacillati</taxon>
        <taxon>Bacillota</taxon>
        <taxon>Bacilli</taxon>
        <taxon>Lactobacillales</taxon>
        <taxon>Enterococcaceae</taxon>
        <taxon>Enterococcus</taxon>
    </lineage>
</organism>
<evidence type="ECO:0000256" key="1">
    <source>
        <dbReference type="SAM" id="Phobius"/>
    </source>
</evidence>
<keyword evidence="1" id="KW-0812">Transmembrane</keyword>
<protein>
    <submittedName>
        <fullName evidence="2">Uncharacterized protein</fullName>
    </submittedName>
</protein>
<dbReference type="AlphaFoldDB" id="A0A6B3QFL8"/>
<name>A0A6B3QFL8_ENTFC</name>
<feature type="transmembrane region" description="Helical" evidence="1">
    <location>
        <begin position="32"/>
        <end position="48"/>
    </location>
</feature>
<feature type="transmembrane region" description="Helical" evidence="1">
    <location>
        <begin position="7"/>
        <end position="26"/>
    </location>
</feature>
<reference evidence="2" key="1">
    <citation type="submission" date="2020-02" db="EMBL/GenBank/DDBJ databases">
        <title>Draft Genome Sequences of Enterococcus faecium isolates derived from selected traditional Montenegrin brine cheese.</title>
        <authorList>
            <person name="Ruppitsch W."/>
            <person name="Nisic A."/>
            <person name="Allerberger F."/>
            <person name="Martinovic A."/>
        </authorList>
    </citation>
    <scope>NUCLEOTIDE SEQUENCE</scope>
    <source>
        <strain evidence="2">INF29</strain>
    </source>
</reference>
<keyword evidence="1" id="KW-1133">Transmembrane helix</keyword>
<evidence type="ECO:0000313" key="2">
    <source>
        <dbReference type="EMBL" id="NEU46632.1"/>
    </source>
</evidence>
<sequence length="50" mass="5802">MEFFIELMKTIFVFFLFIGLPLIFTFVFREPLIIALAALGIAVLRFVFGE</sequence>
<proteinExistence type="predicted"/>
<dbReference type="RefSeq" id="WP_163299668.1">
    <property type="nucleotide sequence ID" value="NZ_CP014529.1"/>
</dbReference>
<dbReference type="EMBL" id="JAAHCB010000267">
    <property type="protein sequence ID" value="NEU46632.1"/>
    <property type="molecule type" value="Genomic_DNA"/>
</dbReference>
<gene>
    <name evidence="2" type="ORF">G3385_12905</name>
</gene>
<keyword evidence="1" id="KW-0472">Membrane</keyword>
<comment type="caution">
    <text evidence="2">The sequence shown here is derived from an EMBL/GenBank/DDBJ whole genome shotgun (WGS) entry which is preliminary data.</text>
</comment>